<dbReference type="OMA" id="GHRYRDE"/>
<dbReference type="PROSITE" id="PS00108">
    <property type="entry name" value="PROTEIN_KINASE_ST"/>
    <property type="match status" value="1"/>
</dbReference>
<keyword evidence="1" id="KW-0723">Serine/threonine-protein kinase</keyword>
<dbReference type="PANTHER" id="PTHR24346:SF82">
    <property type="entry name" value="KP78A-RELATED"/>
    <property type="match status" value="1"/>
</dbReference>
<dbReference type="InterPro" id="IPR008271">
    <property type="entry name" value="Ser/Thr_kinase_AS"/>
</dbReference>
<feature type="binding site" evidence="6">
    <location>
        <position position="50"/>
    </location>
    <ligand>
        <name>ATP</name>
        <dbReference type="ChEBI" id="CHEBI:30616"/>
    </ligand>
</feature>
<dbReference type="InterPro" id="IPR017441">
    <property type="entry name" value="Protein_kinase_ATP_BS"/>
</dbReference>
<dbReference type="FunFam" id="1.10.510.10:FF:000740">
    <property type="entry name" value="SNF1-related protein kinase, putative"/>
    <property type="match status" value="1"/>
</dbReference>
<evidence type="ECO:0000256" key="6">
    <source>
        <dbReference type="PROSITE-ProRule" id="PRU10141"/>
    </source>
</evidence>
<feature type="compositionally biased region" description="Polar residues" evidence="7">
    <location>
        <begin position="494"/>
        <end position="515"/>
    </location>
</feature>
<dbReference type="GO" id="GO:0004674">
    <property type="term" value="F:protein serine/threonine kinase activity"/>
    <property type="evidence" value="ECO:0007669"/>
    <property type="project" value="UniProtKB-KW"/>
</dbReference>
<feature type="domain" description="Protein kinase" evidence="8">
    <location>
        <begin position="21"/>
        <end position="273"/>
    </location>
</feature>
<accession>A0A8S1SUK1</accession>
<feature type="compositionally biased region" description="Polar residues" evidence="7">
    <location>
        <begin position="457"/>
        <end position="468"/>
    </location>
</feature>
<evidence type="ECO:0000256" key="4">
    <source>
        <dbReference type="ARBA" id="ARBA00022777"/>
    </source>
</evidence>
<feature type="compositionally biased region" description="Polar residues" evidence="7">
    <location>
        <begin position="414"/>
        <end position="432"/>
    </location>
</feature>
<evidence type="ECO:0000256" key="2">
    <source>
        <dbReference type="ARBA" id="ARBA00022679"/>
    </source>
</evidence>
<dbReference type="PROSITE" id="PS50011">
    <property type="entry name" value="PROTEIN_KINASE_DOM"/>
    <property type="match status" value="1"/>
</dbReference>
<evidence type="ECO:0000256" key="1">
    <source>
        <dbReference type="ARBA" id="ARBA00022527"/>
    </source>
</evidence>
<dbReference type="OrthoDB" id="193931at2759"/>
<dbReference type="Proteomes" id="UP000683925">
    <property type="component" value="Unassembled WGS sequence"/>
</dbReference>
<keyword evidence="10" id="KW-1185">Reference proteome</keyword>
<keyword evidence="3 6" id="KW-0547">Nucleotide-binding</keyword>
<name>A0A8S1SUK1_PAROT</name>
<evidence type="ECO:0000313" key="9">
    <source>
        <dbReference type="EMBL" id="CAD8142202.1"/>
    </source>
</evidence>
<sequence>MTEPANPEKLQNQRSRMIGNYVIGKTLGFGTFGKVKMVTHEQSGEKVAIKILEKDRIVETADVERVQREIHILKLVRHPHIIQLYEIIETPKHIFLVMEMVSGGELFDYIVKNTKLEEVEACKLFQELISGIEYLHKIRVVHRDLKPENLLLDNNKNLKIVDFGLSNTYKNEELLKTACGSPCYAAPEMIAGRKYQGLQVDLWSSGVILFACLCGYLPFEDQNTSALYQKILSGTYQMPSHLSRDAQSMISGILTVDPQKRFTIEDIHNHPWFKLYRRSYEIPPGIVVGYNRIPVDQDILKQLKSFGIDIDYAQRCLDANKHNDVTTFYHLLLKRHLVNGGRSTADLNSESFDIKLLEPKQRPNKATMNSLLNNEKLKQQMREEIIKQRSYSTDKDRGRVVKSSEQNHRIIAENDQSVNRIGKNGQASSVQNRQKDENYFEQSPVIKKSNKLLHSNLHGTKNKSSNIASAGHRYRDEGKRGSSRNKKDLEMTNPYRNANRDPQQTNKFVQSGSRSQNHKKDRAQFTNQTNLSFDALQNPNQITKQKAYHIGFYE</sequence>
<dbReference type="EMBL" id="CAJJDP010000012">
    <property type="protein sequence ID" value="CAD8142202.1"/>
    <property type="molecule type" value="Genomic_DNA"/>
</dbReference>
<comment type="caution">
    <text evidence="9">The sequence shown here is derived from an EMBL/GenBank/DDBJ whole genome shotgun (WGS) entry which is preliminary data.</text>
</comment>
<dbReference type="AlphaFoldDB" id="A0A8S1SUK1"/>
<dbReference type="CDD" id="cd14003">
    <property type="entry name" value="STKc_AMPK-like"/>
    <property type="match status" value="1"/>
</dbReference>
<keyword evidence="4" id="KW-0418">Kinase</keyword>
<dbReference type="GO" id="GO:0035556">
    <property type="term" value="P:intracellular signal transduction"/>
    <property type="evidence" value="ECO:0007669"/>
    <property type="project" value="TreeGrafter"/>
</dbReference>
<dbReference type="PANTHER" id="PTHR24346">
    <property type="entry name" value="MAP/MICROTUBULE AFFINITY-REGULATING KINASE"/>
    <property type="match status" value="1"/>
</dbReference>
<dbReference type="SMART" id="SM00220">
    <property type="entry name" value="S_TKc"/>
    <property type="match status" value="1"/>
</dbReference>
<keyword evidence="2" id="KW-0808">Transferase</keyword>
<dbReference type="InterPro" id="IPR000719">
    <property type="entry name" value="Prot_kinase_dom"/>
</dbReference>
<feature type="compositionally biased region" description="Basic and acidic residues" evidence="7">
    <location>
        <begin position="390"/>
        <end position="399"/>
    </location>
</feature>
<dbReference type="FunFam" id="3.30.200.20:FF:000003">
    <property type="entry name" value="Non-specific serine/threonine protein kinase"/>
    <property type="match status" value="1"/>
</dbReference>
<evidence type="ECO:0000256" key="5">
    <source>
        <dbReference type="ARBA" id="ARBA00022840"/>
    </source>
</evidence>
<evidence type="ECO:0000259" key="8">
    <source>
        <dbReference type="PROSITE" id="PS50011"/>
    </source>
</evidence>
<evidence type="ECO:0000256" key="3">
    <source>
        <dbReference type="ARBA" id="ARBA00022741"/>
    </source>
</evidence>
<feature type="compositionally biased region" description="Basic and acidic residues" evidence="7">
    <location>
        <begin position="473"/>
        <end position="490"/>
    </location>
</feature>
<organism evidence="9 10">
    <name type="scientific">Paramecium octaurelia</name>
    <dbReference type="NCBI Taxonomy" id="43137"/>
    <lineage>
        <taxon>Eukaryota</taxon>
        <taxon>Sar</taxon>
        <taxon>Alveolata</taxon>
        <taxon>Ciliophora</taxon>
        <taxon>Intramacronucleata</taxon>
        <taxon>Oligohymenophorea</taxon>
        <taxon>Peniculida</taxon>
        <taxon>Parameciidae</taxon>
        <taxon>Paramecium</taxon>
    </lineage>
</organism>
<proteinExistence type="predicted"/>
<protein>
    <recommendedName>
        <fullName evidence="8">Protein kinase domain-containing protein</fullName>
    </recommendedName>
</protein>
<dbReference type="GO" id="GO:0005737">
    <property type="term" value="C:cytoplasm"/>
    <property type="evidence" value="ECO:0007669"/>
    <property type="project" value="TreeGrafter"/>
</dbReference>
<feature type="region of interest" description="Disordered" evidence="7">
    <location>
        <begin position="456"/>
        <end position="522"/>
    </location>
</feature>
<reference evidence="9" key="1">
    <citation type="submission" date="2021-01" db="EMBL/GenBank/DDBJ databases">
        <authorList>
            <consortium name="Genoscope - CEA"/>
            <person name="William W."/>
        </authorList>
    </citation>
    <scope>NUCLEOTIDE SEQUENCE</scope>
</reference>
<feature type="region of interest" description="Disordered" evidence="7">
    <location>
        <begin position="390"/>
        <end position="435"/>
    </location>
</feature>
<evidence type="ECO:0000313" key="10">
    <source>
        <dbReference type="Proteomes" id="UP000683925"/>
    </source>
</evidence>
<dbReference type="GO" id="GO:0005524">
    <property type="term" value="F:ATP binding"/>
    <property type="evidence" value="ECO:0007669"/>
    <property type="project" value="UniProtKB-UniRule"/>
</dbReference>
<dbReference type="Pfam" id="PF00069">
    <property type="entry name" value="Pkinase"/>
    <property type="match status" value="1"/>
</dbReference>
<dbReference type="PROSITE" id="PS00107">
    <property type="entry name" value="PROTEIN_KINASE_ATP"/>
    <property type="match status" value="1"/>
</dbReference>
<keyword evidence="5 6" id="KW-0067">ATP-binding</keyword>
<evidence type="ECO:0000256" key="7">
    <source>
        <dbReference type="SAM" id="MobiDB-lite"/>
    </source>
</evidence>
<gene>
    <name evidence="9" type="ORF">POCTA_138.1.T0130359</name>
</gene>